<evidence type="ECO:0000313" key="8">
    <source>
        <dbReference type="EMBL" id="CAL4130378.1"/>
    </source>
</evidence>
<keyword evidence="5" id="KW-0106">Calcium</keyword>
<organism evidence="8 9">
    <name type="scientific">Meganyctiphanes norvegica</name>
    <name type="common">Northern krill</name>
    <name type="synonym">Thysanopoda norvegica</name>
    <dbReference type="NCBI Taxonomy" id="48144"/>
    <lineage>
        <taxon>Eukaryota</taxon>
        <taxon>Metazoa</taxon>
        <taxon>Ecdysozoa</taxon>
        <taxon>Arthropoda</taxon>
        <taxon>Crustacea</taxon>
        <taxon>Multicrustacea</taxon>
        <taxon>Malacostraca</taxon>
        <taxon>Eumalacostraca</taxon>
        <taxon>Eucarida</taxon>
        <taxon>Euphausiacea</taxon>
        <taxon>Euphausiidae</taxon>
        <taxon>Meganyctiphanes</taxon>
    </lineage>
</organism>
<dbReference type="GO" id="GO:0052689">
    <property type="term" value="F:carboxylic ester hydrolase activity"/>
    <property type="evidence" value="ECO:0007669"/>
    <property type="project" value="InterPro"/>
</dbReference>
<evidence type="ECO:0000256" key="2">
    <source>
        <dbReference type="ARBA" id="ARBA00010701"/>
    </source>
</evidence>
<dbReference type="InterPro" id="IPR016272">
    <property type="entry name" value="Lipase_LIPH"/>
</dbReference>
<dbReference type="EMBL" id="CAXKWB010026533">
    <property type="protein sequence ID" value="CAL4130378.1"/>
    <property type="molecule type" value="Genomic_DNA"/>
</dbReference>
<dbReference type="Gene3D" id="2.60.60.20">
    <property type="entry name" value="PLAT/LH2 domain"/>
    <property type="match status" value="1"/>
</dbReference>
<keyword evidence="3" id="KW-0964">Secreted</keyword>
<protein>
    <recommendedName>
        <fullName evidence="7">Lipase domain-containing protein</fullName>
    </recommendedName>
</protein>
<keyword evidence="5" id="KW-0479">Metal-binding</keyword>
<dbReference type="SUPFAM" id="SSF49723">
    <property type="entry name" value="Lipase/lipooxygenase domain (PLAT/LH2 domain)"/>
    <property type="match status" value="1"/>
</dbReference>
<dbReference type="AlphaFoldDB" id="A0AAV2RQX4"/>
<dbReference type="PANTHER" id="PTHR11610">
    <property type="entry name" value="LIPASE"/>
    <property type="match status" value="1"/>
</dbReference>
<sequence>MPAVGAVFHMLNMNLLMHLGPEPGSVPDTSYIPPKHEYVCHQMYGQNTCFSLVAPWVGQSRPIIKEPMSPGEIGTTFSLFTRENDTVPLMLNLNDLGTVISAPYRPGAPFKILTHGYLSYGTVGWMKKMIAELLRKEDQNVIVVDWAMGARPPYTQCVANIRLIGKQVGHLIYSLTRWADIPIERFHAIGHSLGAHVFGYTGHHLQETHALTLPRITGLDPAEPYFNDTAPITRLDPTDAQFVDIVHTDSTEVLGFPISVGMTDPIGHLDFYPNGDNSQPGCGGGTTCQHIRAISLFTESIRGSCSMTAVACPSYEQFLNGECWGCSGDYLCNKLGVDATPLPLPEHTKLFVATKGRAPFCGYHYRVSIQVSNSSEAQYHEGEFVIVNLWFKGTKDKSTKIQLTDRSVFYEAGTVHRRVILTNDLGELRTMGVSFVYPRSFLNPISWRLEKPVVHMKSITIEPLGKDKKWTFCFKEDVQETGKDYMLRKTELC</sequence>
<evidence type="ECO:0000256" key="6">
    <source>
        <dbReference type="RuleBase" id="RU004262"/>
    </source>
</evidence>
<comment type="subcellular location">
    <subcellularLocation>
        <location evidence="1">Secreted</location>
    </subcellularLocation>
</comment>
<dbReference type="InterPro" id="IPR013818">
    <property type="entry name" value="Lipase"/>
</dbReference>
<feature type="domain" description="Lipase" evidence="7">
    <location>
        <begin position="43"/>
        <end position="360"/>
    </location>
</feature>
<feature type="active site" description="Charge relay system" evidence="4">
    <location>
        <position position="220"/>
    </location>
</feature>
<reference evidence="8 9" key="1">
    <citation type="submission" date="2024-05" db="EMBL/GenBank/DDBJ databases">
        <authorList>
            <person name="Wallberg A."/>
        </authorList>
    </citation>
    <scope>NUCLEOTIDE SEQUENCE [LARGE SCALE GENOMIC DNA]</scope>
</reference>
<dbReference type="GO" id="GO:0016042">
    <property type="term" value="P:lipid catabolic process"/>
    <property type="evidence" value="ECO:0007669"/>
    <property type="project" value="TreeGrafter"/>
</dbReference>
<dbReference type="CDD" id="cd00707">
    <property type="entry name" value="Pancreat_lipase_like"/>
    <property type="match status" value="1"/>
</dbReference>
<gene>
    <name evidence="8" type="ORF">MNOR_LOCUS26485</name>
</gene>
<dbReference type="GO" id="GO:0005615">
    <property type="term" value="C:extracellular space"/>
    <property type="evidence" value="ECO:0007669"/>
    <property type="project" value="TreeGrafter"/>
</dbReference>
<evidence type="ECO:0000259" key="7">
    <source>
        <dbReference type="Pfam" id="PF00151"/>
    </source>
</evidence>
<evidence type="ECO:0000313" key="9">
    <source>
        <dbReference type="Proteomes" id="UP001497623"/>
    </source>
</evidence>
<dbReference type="PIRSF" id="PIRSF000865">
    <property type="entry name" value="Lipoprotein_lipase_LIPH"/>
    <property type="match status" value="1"/>
</dbReference>
<evidence type="ECO:0000256" key="1">
    <source>
        <dbReference type="ARBA" id="ARBA00004613"/>
    </source>
</evidence>
<accession>A0AAV2RQX4</accession>
<dbReference type="InterPro" id="IPR000734">
    <property type="entry name" value="TAG_lipase"/>
</dbReference>
<feature type="binding site" evidence="5">
    <location>
        <position position="236"/>
    </location>
    <ligand>
        <name>Ca(2+)</name>
        <dbReference type="ChEBI" id="CHEBI:29108"/>
    </ligand>
</feature>
<comment type="similarity">
    <text evidence="2 6">Belongs to the AB hydrolase superfamily. Lipase family.</text>
</comment>
<feature type="active site" description="Charge relay system" evidence="4">
    <location>
        <position position="290"/>
    </location>
</feature>
<dbReference type="GO" id="GO:0046872">
    <property type="term" value="F:metal ion binding"/>
    <property type="evidence" value="ECO:0007669"/>
    <property type="project" value="UniProtKB-KW"/>
</dbReference>
<feature type="active site" description="Nucleophile" evidence="4">
    <location>
        <position position="192"/>
    </location>
</feature>
<dbReference type="GO" id="GO:0016298">
    <property type="term" value="F:lipase activity"/>
    <property type="evidence" value="ECO:0007669"/>
    <property type="project" value="InterPro"/>
</dbReference>
<evidence type="ECO:0000256" key="3">
    <source>
        <dbReference type="ARBA" id="ARBA00022525"/>
    </source>
</evidence>
<dbReference type="PANTHER" id="PTHR11610:SF185">
    <property type="entry name" value="LD47264P"/>
    <property type="match status" value="1"/>
</dbReference>
<evidence type="ECO:0000256" key="5">
    <source>
        <dbReference type="PIRSR" id="PIRSR000865-2"/>
    </source>
</evidence>
<dbReference type="Gene3D" id="3.40.50.1820">
    <property type="entry name" value="alpha/beta hydrolase"/>
    <property type="match status" value="1"/>
</dbReference>
<dbReference type="InterPro" id="IPR029058">
    <property type="entry name" value="AB_hydrolase_fold"/>
</dbReference>
<dbReference type="PRINTS" id="PR00821">
    <property type="entry name" value="TAGLIPASE"/>
</dbReference>
<dbReference type="InterPro" id="IPR033906">
    <property type="entry name" value="Lipase_N"/>
</dbReference>
<dbReference type="Proteomes" id="UP001497623">
    <property type="component" value="Unassembled WGS sequence"/>
</dbReference>
<keyword evidence="9" id="KW-1185">Reference proteome</keyword>
<feature type="binding site" evidence="5">
    <location>
        <position position="239"/>
    </location>
    <ligand>
        <name>Ca(2+)</name>
        <dbReference type="ChEBI" id="CHEBI:29108"/>
    </ligand>
</feature>
<dbReference type="Pfam" id="PF00151">
    <property type="entry name" value="Lipase"/>
    <property type="match status" value="1"/>
</dbReference>
<dbReference type="SUPFAM" id="SSF53474">
    <property type="entry name" value="alpha/beta-Hydrolases"/>
    <property type="match status" value="1"/>
</dbReference>
<proteinExistence type="inferred from homology"/>
<evidence type="ECO:0000256" key="4">
    <source>
        <dbReference type="PIRSR" id="PIRSR000865-1"/>
    </source>
</evidence>
<comment type="caution">
    <text evidence="8">The sequence shown here is derived from an EMBL/GenBank/DDBJ whole genome shotgun (WGS) entry which is preliminary data.</text>
</comment>
<feature type="binding site" evidence="5">
    <location>
        <position position="234"/>
    </location>
    <ligand>
        <name>Ca(2+)</name>
        <dbReference type="ChEBI" id="CHEBI:29108"/>
    </ligand>
</feature>
<name>A0AAV2RQX4_MEGNR</name>
<dbReference type="InterPro" id="IPR036392">
    <property type="entry name" value="PLAT/LH2_dom_sf"/>
</dbReference>